<evidence type="ECO:0000256" key="1">
    <source>
        <dbReference type="ARBA" id="ARBA00006622"/>
    </source>
</evidence>
<organism evidence="8 9">
    <name type="scientific">Actinoallomurus iriomotensis</name>
    <dbReference type="NCBI Taxonomy" id="478107"/>
    <lineage>
        <taxon>Bacteria</taxon>
        <taxon>Bacillati</taxon>
        <taxon>Actinomycetota</taxon>
        <taxon>Actinomycetes</taxon>
        <taxon>Streptosporangiales</taxon>
        <taxon>Thermomonosporaceae</taxon>
        <taxon>Actinoallomurus</taxon>
    </lineage>
</organism>
<dbReference type="GO" id="GO:0008198">
    <property type="term" value="F:ferrous iron binding"/>
    <property type="evidence" value="ECO:0007669"/>
    <property type="project" value="TreeGrafter"/>
</dbReference>
<evidence type="ECO:0000256" key="6">
    <source>
        <dbReference type="PIRSR" id="PIRSR610300-50"/>
    </source>
</evidence>
<accession>A0A9W6SD55</accession>
<dbReference type="AlphaFoldDB" id="A0A9W6SD55"/>
<keyword evidence="4" id="KW-0560">Oxidoreductase</keyword>
<feature type="binding site" evidence="7">
    <location>
        <position position="101"/>
    </location>
    <ligand>
        <name>Fe cation</name>
        <dbReference type="ChEBI" id="CHEBI:24875"/>
        <note>catalytic</note>
    </ligand>
</feature>
<evidence type="ECO:0008006" key="10">
    <source>
        <dbReference type="Google" id="ProtNLM"/>
    </source>
</evidence>
<keyword evidence="5 7" id="KW-0408">Iron</keyword>
<protein>
    <recommendedName>
        <fullName evidence="10">Cysteine dioxygenase type I</fullName>
    </recommendedName>
</protein>
<dbReference type="CDD" id="cd10548">
    <property type="entry name" value="cupin_CDO"/>
    <property type="match status" value="1"/>
</dbReference>
<evidence type="ECO:0000256" key="7">
    <source>
        <dbReference type="PIRSR" id="PIRSR610300-51"/>
    </source>
</evidence>
<feature type="cross-link" description="3'-(S-cysteinyl)-tyrosine (Cys-Tyr)" evidence="6">
    <location>
        <begin position="107"/>
        <end position="167"/>
    </location>
</feature>
<dbReference type="InterPro" id="IPR010300">
    <property type="entry name" value="CDO_1"/>
</dbReference>
<comment type="caution">
    <text evidence="8">The sequence shown here is derived from an EMBL/GenBank/DDBJ whole genome shotgun (WGS) entry which is preliminary data.</text>
</comment>
<gene>
    <name evidence="8" type="ORF">Airi02_093370</name>
</gene>
<dbReference type="PANTHER" id="PTHR12918">
    <property type="entry name" value="CYSTEINE DIOXYGENASE"/>
    <property type="match status" value="1"/>
</dbReference>
<proteinExistence type="inferred from homology"/>
<dbReference type="GO" id="GO:0016702">
    <property type="term" value="F:oxidoreductase activity, acting on single donors with incorporation of molecular oxygen, incorporation of two atoms of oxygen"/>
    <property type="evidence" value="ECO:0007669"/>
    <property type="project" value="InterPro"/>
</dbReference>
<reference evidence="8" key="1">
    <citation type="submission" date="2023-03" db="EMBL/GenBank/DDBJ databases">
        <title>Actinoallomurus iriomotensis NBRC 103684.</title>
        <authorList>
            <person name="Ichikawa N."/>
            <person name="Sato H."/>
            <person name="Tonouchi N."/>
        </authorList>
    </citation>
    <scope>NUCLEOTIDE SEQUENCE</scope>
    <source>
        <strain evidence="8">NBRC 103684</strain>
    </source>
</reference>
<dbReference type="PANTHER" id="PTHR12918:SF1">
    <property type="entry name" value="CYSTEINE DIOXYGENASE TYPE 1"/>
    <property type="match status" value="1"/>
</dbReference>
<feature type="binding site" evidence="7">
    <location>
        <position position="103"/>
    </location>
    <ligand>
        <name>Fe cation</name>
        <dbReference type="ChEBI" id="CHEBI:24875"/>
        <note>catalytic</note>
    </ligand>
</feature>
<sequence>MGVKKEVSEMATLVRGDVRPGLRDLVTGVRGAVDRHVGWRETALIVGGELRRHLPTPDVLTAEERIGDPDQYQCHTLYAAPDGAFSIVGLVWRPGQMTPIHDHVTWCVFGVLQGIEHEELYVHEGDHLLSAGVNDNLPGDVSGFAPPGDIHRVRNSGDTTAISIHIYGTDISRIDSSVRRVYELPVRG</sequence>
<feature type="binding site" evidence="7">
    <location>
        <position position="151"/>
    </location>
    <ligand>
        <name>Fe cation</name>
        <dbReference type="ChEBI" id="CHEBI:24875"/>
        <note>catalytic</note>
    </ligand>
</feature>
<evidence type="ECO:0000256" key="2">
    <source>
        <dbReference type="ARBA" id="ARBA00022723"/>
    </source>
</evidence>
<dbReference type="InterPro" id="IPR014710">
    <property type="entry name" value="RmlC-like_jellyroll"/>
</dbReference>
<keyword evidence="6" id="KW-0883">Thioether bond</keyword>
<dbReference type="Gene3D" id="2.60.120.10">
    <property type="entry name" value="Jelly Rolls"/>
    <property type="match status" value="1"/>
</dbReference>
<keyword evidence="9" id="KW-1185">Reference proteome</keyword>
<evidence type="ECO:0000256" key="4">
    <source>
        <dbReference type="ARBA" id="ARBA00023002"/>
    </source>
</evidence>
<evidence type="ECO:0000256" key="5">
    <source>
        <dbReference type="ARBA" id="ARBA00023004"/>
    </source>
</evidence>
<dbReference type="Pfam" id="PF05995">
    <property type="entry name" value="CDO_I"/>
    <property type="match status" value="1"/>
</dbReference>
<evidence type="ECO:0000256" key="3">
    <source>
        <dbReference type="ARBA" id="ARBA00022964"/>
    </source>
</evidence>
<keyword evidence="2 7" id="KW-0479">Metal-binding</keyword>
<dbReference type="SUPFAM" id="SSF51182">
    <property type="entry name" value="RmlC-like cupins"/>
    <property type="match status" value="1"/>
</dbReference>
<dbReference type="Proteomes" id="UP001165074">
    <property type="component" value="Unassembled WGS sequence"/>
</dbReference>
<dbReference type="EMBL" id="BSTK01000020">
    <property type="protein sequence ID" value="GLY91408.1"/>
    <property type="molecule type" value="Genomic_DNA"/>
</dbReference>
<dbReference type="InterPro" id="IPR011051">
    <property type="entry name" value="RmlC_Cupin_sf"/>
</dbReference>
<evidence type="ECO:0000313" key="9">
    <source>
        <dbReference type="Proteomes" id="UP001165074"/>
    </source>
</evidence>
<name>A0A9W6SD55_9ACTN</name>
<keyword evidence="3" id="KW-0223">Dioxygenase</keyword>
<evidence type="ECO:0000313" key="8">
    <source>
        <dbReference type="EMBL" id="GLY91408.1"/>
    </source>
</evidence>
<comment type="similarity">
    <text evidence="1">Belongs to the cysteine dioxygenase family.</text>
</comment>